<dbReference type="Proteomes" id="UP000308953">
    <property type="component" value="Unassembled WGS sequence"/>
</dbReference>
<dbReference type="InterPro" id="IPR020843">
    <property type="entry name" value="ER"/>
</dbReference>
<dbReference type="Pfam" id="PF08240">
    <property type="entry name" value="ADH_N"/>
    <property type="match status" value="1"/>
</dbReference>
<evidence type="ECO:0000313" key="6">
    <source>
        <dbReference type="Proteomes" id="UP000308953"/>
    </source>
</evidence>
<dbReference type="CDD" id="cd08249">
    <property type="entry name" value="enoyl_reductase_like"/>
    <property type="match status" value="1"/>
</dbReference>
<dbReference type="SMART" id="SM00829">
    <property type="entry name" value="PKS_ER"/>
    <property type="match status" value="1"/>
</dbReference>
<proteinExistence type="inferred from homology"/>
<evidence type="ECO:0000313" key="5">
    <source>
        <dbReference type="EMBL" id="THX40713.1"/>
    </source>
</evidence>
<comment type="subunit">
    <text evidence="2">Monomer.</text>
</comment>
<organism evidence="5 6">
    <name type="scientific">Aureobasidium pullulans</name>
    <name type="common">Black yeast</name>
    <name type="synonym">Pullularia pullulans</name>
    <dbReference type="NCBI Taxonomy" id="5580"/>
    <lineage>
        <taxon>Eukaryota</taxon>
        <taxon>Fungi</taxon>
        <taxon>Dikarya</taxon>
        <taxon>Ascomycota</taxon>
        <taxon>Pezizomycotina</taxon>
        <taxon>Dothideomycetes</taxon>
        <taxon>Dothideomycetidae</taxon>
        <taxon>Dothideales</taxon>
        <taxon>Saccotheciaceae</taxon>
        <taxon>Aureobasidium</taxon>
    </lineage>
</organism>
<dbReference type="SUPFAM" id="SSF50129">
    <property type="entry name" value="GroES-like"/>
    <property type="match status" value="1"/>
</dbReference>
<evidence type="ECO:0000259" key="4">
    <source>
        <dbReference type="SMART" id="SM00829"/>
    </source>
</evidence>
<dbReference type="PANTHER" id="PTHR45348">
    <property type="entry name" value="HYPOTHETICAL OXIDOREDUCTASE (EUROFUNG)"/>
    <property type="match status" value="1"/>
</dbReference>
<reference evidence="5 6" key="1">
    <citation type="submission" date="2018-10" db="EMBL/GenBank/DDBJ databases">
        <title>Fifty Aureobasidium pullulans genomes reveal a recombining polyextremotolerant generalist.</title>
        <authorList>
            <person name="Gostincar C."/>
            <person name="Turk M."/>
            <person name="Zajc J."/>
            <person name="Gunde-Cimerman N."/>
        </authorList>
    </citation>
    <scope>NUCLEOTIDE SEQUENCE [LARGE SCALE GENOMIC DNA]</scope>
    <source>
        <strain evidence="5 6">EXF-9785</strain>
    </source>
</reference>
<dbReference type="Gene3D" id="3.40.50.720">
    <property type="entry name" value="NAD(P)-binding Rossmann-like Domain"/>
    <property type="match status" value="1"/>
</dbReference>
<keyword evidence="3" id="KW-0560">Oxidoreductase</keyword>
<dbReference type="PANTHER" id="PTHR45348:SF3">
    <property type="entry name" value="ENOYL REDUCTASE (ER) DOMAIN-CONTAINING PROTEIN"/>
    <property type="match status" value="1"/>
</dbReference>
<sequence length="397" mass="43474">MVLPWCFNQQANNEHSTESKMASHSAIQVVDLKQPLTIAQVPTITPKANEIRVRVEWVPEAPLDVYQVDAGLMINQYPHGLGDSISGTVVEIGDGIEKFKIGDRVCGFVFHSEQEKAQQVFVTAPEHLFAQELLLILYIPAHVSSAAASTLPNNFCTAYFTLSEKLGVKLPWPPVNRETSEDAQSPIIIWGAAASVGQYALQILKHWGYTNVIAVASPKHQDKLLSLGARYVVDYRDSAAAIDTIRSILNEQDSSAIVRAFDCVDSKTGSLIPLSKIVTKPGSTVAALLPVVVSSPDLQQPDTELAISFDVQGEAEWATDVKVQGVAVYAYEANAFLRDNLMPEILGGMLAQGAVQPNQYREIHGDDLLTRAQKALDIMRSGTVSGERLVWKVWDER</sequence>
<feature type="domain" description="Enoyl reductase (ER)" evidence="4">
    <location>
        <begin position="31"/>
        <end position="390"/>
    </location>
</feature>
<dbReference type="Gene3D" id="3.90.180.10">
    <property type="entry name" value="Medium-chain alcohol dehydrogenases, catalytic domain"/>
    <property type="match status" value="1"/>
</dbReference>
<accession>A0A4S9F2Y4</accession>
<dbReference type="GO" id="GO:0016651">
    <property type="term" value="F:oxidoreductase activity, acting on NAD(P)H"/>
    <property type="evidence" value="ECO:0007669"/>
    <property type="project" value="InterPro"/>
</dbReference>
<dbReference type="InterPro" id="IPR013154">
    <property type="entry name" value="ADH-like_N"/>
</dbReference>
<dbReference type="InterPro" id="IPR047122">
    <property type="entry name" value="Trans-enoyl_RdTase-like"/>
</dbReference>
<gene>
    <name evidence="5" type="ORF">D6D10_03300</name>
</gene>
<comment type="caution">
    <text evidence="5">The sequence shown here is derived from an EMBL/GenBank/DDBJ whole genome shotgun (WGS) entry which is preliminary data.</text>
</comment>
<dbReference type="InterPro" id="IPR011032">
    <property type="entry name" value="GroES-like_sf"/>
</dbReference>
<comment type="similarity">
    <text evidence="1">Belongs to the zinc-containing alcohol dehydrogenase family.</text>
</comment>
<dbReference type="SUPFAM" id="SSF51735">
    <property type="entry name" value="NAD(P)-binding Rossmann-fold domains"/>
    <property type="match status" value="1"/>
</dbReference>
<evidence type="ECO:0000256" key="1">
    <source>
        <dbReference type="ARBA" id="ARBA00008072"/>
    </source>
</evidence>
<dbReference type="InterPro" id="IPR036291">
    <property type="entry name" value="NAD(P)-bd_dom_sf"/>
</dbReference>
<name>A0A4S9F2Y4_AURPU</name>
<dbReference type="EMBL" id="QZAV01000045">
    <property type="protein sequence ID" value="THX40713.1"/>
    <property type="molecule type" value="Genomic_DNA"/>
</dbReference>
<evidence type="ECO:0000256" key="2">
    <source>
        <dbReference type="ARBA" id="ARBA00011245"/>
    </source>
</evidence>
<evidence type="ECO:0000256" key="3">
    <source>
        <dbReference type="ARBA" id="ARBA00023002"/>
    </source>
</evidence>
<protein>
    <submittedName>
        <fullName evidence="5">Alcohol dehydrogenase</fullName>
    </submittedName>
</protein>
<dbReference type="AlphaFoldDB" id="A0A4S9F2Y4"/>